<organism evidence="1 2">
    <name type="scientific">Smallanthus sonchifolius</name>
    <dbReference type="NCBI Taxonomy" id="185202"/>
    <lineage>
        <taxon>Eukaryota</taxon>
        <taxon>Viridiplantae</taxon>
        <taxon>Streptophyta</taxon>
        <taxon>Embryophyta</taxon>
        <taxon>Tracheophyta</taxon>
        <taxon>Spermatophyta</taxon>
        <taxon>Magnoliopsida</taxon>
        <taxon>eudicotyledons</taxon>
        <taxon>Gunneridae</taxon>
        <taxon>Pentapetalae</taxon>
        <taxon>asterids</taxon>
        <taxon>campanulids</taxon>
        <taxon>Asterales</taxon>
        <taxon>Asteraceae</taxon>
        <taxon>Asteroideae</taxon>
        <taxon>Heliantheae alliance</taxon>
        <taxon>Millerieae</taxon>
        <taxon>Smallanthus</taxon>
    </lineage>
</organism>
<evidence type="ECO:0000313" key="2">
    <source>
        <dbReference type="Proteomes" id="UP001056120"/>
    </source>
</evidence>
<evidence type="ECO:0000313" key="1">
    <source>
        <dbReference type="EMBL" id="KAI3821682.1"/>
    </source>
</evidence>
<accession>A0ACB9JPS9</accession>
<proteinExistence type="predicted"/>
<reference evidence="1 2" key="2">
    <citation type="journal article" date="2022" name="Mol. Ecol. Resour.">
        <title>The genomes of chicory, endive, great burdock and yacon provide insights into Asteraceae paleo-polyploidization history and plant inulin production.</title>
        <authorList>
            <person name="Fan W."/>
            <person name="Wang S."/>
            <person name="Wang H."/>
            <person name="Wang A."/>
            <person name="Jiang F."/>
            <person name="Liu H."/>
            <person name="Zhao H."/>
            <person name="Xu D."/>
            <person name="Zhang Y."/>
        </authorList>
    </citation>
    <scope>NUCLEOTIDE SEQUENCE [LARGE SCALE GENOMIC DNA]</scope>
    <source>
        <strain evidence="2">cv. Yunnan</strain>
        <tissue evidence="1">Leaves</tissue>
    </source>
</reference>
<dbReference type="EMBL" id="CM042020">
    <property type="protein sequence ID" value="KAI3821682.1"/>
    <property type="molecule type" value="Genomic_DNA"/>
</dbReference>
<gene>
    <name evidence="1" type="ORF">L1987_09251</name>
</gene>
<comment type="caution">
    <text evidence="1">The sequence shown here is derived from an EMBL/GenBank/DDBJ whole genome shotgun (WGS) entry which is preliminary data.</text>
</comment>
<sequence length="158" mass="17571">MCVVVSSVIRAFGDEEGAGNIEQNLNEETLNMAYINTRIKRCHDVRTLEATEPPVIEREEDRPKNSEESESPPRTEVNDELIDMVTQATTNLAMRISSRIQSLRKLRMLVKDKDQGSTGLSGLDSTDSNNGDDDETRVQNTSTVQSSKTVYSTTEGQC</sequence>
<dbReference type="Proteomes" id="UP001056120">
    <property type="component" value="Linkage Group LG03"/>
</dbReference>
<name>A0ACB9JPS9_9ASTR</name>
<protein>
    <submittedName>
        <fullName evidence="1">Uncharacterized protein</fullName>
    </submittedName>
</protein>
<keyword evidence="2" id="KW-1185">Reference proteome</keyword>
<reference evidence="2" key="1">
    <citation type="journal article" date="2022" name="Mol. Ecol. Resour.">
        <title>The genomes of chicory, endive, great burdock and yacon provide insights into Asteraceae palaeo-polyploidization history and plant inulin production.</title>
        <authorList>
            <person name="Fan W."/>
            <person name="Wang S."/>
            <person name="Wang H."/>
            <person name="Wang A."/>
            <person name="Jiang F."/>
            <person name="Liu H."/>
            <person name="Zhao H."/>
            <person name="Xu D."/>
            <person name="Zhang Y."/>
        </authorList>
    </citation>
    <scope>NUCLEOTIDE SEQUENCE [LARGE SCALE GENOMIC DNA]</scope>
    <source>
        <strain evidence="2">cv. Yunnan</strain>
    </source>
</reference>